<dbReference type="EMBL" id="RZNX01000007">
    <property type="protein sequence ID" value="RUT29189.1"/>
    <property type="molecule type" value="Genomic_DNA"/>
</dbReference>
<dbReference type="Pfam" id="PF22570">
    <property type="entry name" value="LiaF-TM"/>
    <property type="match status" value="1"/>
</dbReference>
<feature type="compositionally biased region" description="Pro residues" evidence="1">
    <location>
        <begin position="130"/>
        <end position="151"/>
    </location>
</feature>
<gene>
    <name evidence="5" type="ORF">EJP77_15890</name>
</gene>
<feature type="transmembrane region" description="Helical" evidence="2">
    <location>
        <begin position="32"/>
        <end position="50"/>
    </location>
</feature>
<feature type="transmembrane region" description="Helical" evidence="2">
    <location>
        <begin position="91"/>
        <end position="109"/>
    </location>
</feature>
<evidence type="ECO:0000313" key="6">
    <source>
        <dbReference type="Proteomes" id="UP000272464"/>
    </source>
</evidence>
<dbReference type="Proteomes" id="UP000272464">
    <property type="component" value="Unassembled WGS sequence"/>
</dbReference>
<dbReference type="InterPro" id="IPR054331">
    <property type="entry name" value="LiaF_TM"/>
</dbReference>
<reference evidence="5 6" key="1">
    <citation type="submission" date="2018-12" db="EMBL/GenBank/DDBJ databases">
        <authorList>
            <person name="Sun L."/>
            <person name="Chen Z."/>
        </authorList>
    </citation>
    <scope>NUCLEOTIDE SEQUENCE [LARGE SCALE GENOMIC DNA]</scope>
    <source>
        <strain evidence="5 6">3-5-3</strain>
    </source>
</reference>
<feature type="transmembrane region" description="Helical" evidence="2">
    <location>
        <begin position="62"/>
        <end position="79"/>
    </location>
</feature>
<evidence type="ECO:0000259" key="4">
    <source>
        <dbReference type="Pfam" id="PF22570"/>
    </source>
</evidence>
<comment type="caution">
    <text evidence="5">The sequence shown here is derived from an EMBL/GenBank/DDBJ whole genome shotgun (WGS) entry which is preliminary data.</text>
</comment>
<evidence type="ECO:0000259" key="3">
    <source>
        <dbReference type="Pfam" id="PF09922"/>
    </source>
</evidence>
<dbReference type="NCBIfam" id="NF040535">
    <property type="entry name" value="LiaF_C_term"/>
    <property type="match status" value="1"/>
</dbReference>
<name>A0A433X527_9BACL</name>
<dbReference type="InterPro" id="IPR024425">
    <property type="entry name" value="LiaF-like_C"/>
</dbReference>
<keyword evidence="2" id="KW-1133">Transmembrane helix</keyword>
<evidence type="ECO:0000313" key="5">
    <source>
        <dbReference type="EMBL" id="RUT29189.1"/>
    </source>
</evidence>
<accession>A0A433X527</accession>
<proteinExistence type="predicted"/>
<keyword evidence="2" id="KW-0472">Membrane</keyword>
<keyword evidence="6" id="KW-1185">Reference proteome</keyword>
<dbReference type="InterPro" id="IPR047793">
    <property type="entry name" value="LiaF_C"/>
</dbReference>
<dbReference type="RefSeq" id="WP_127200219.1">
    <property type="nucleotide sequence ID" value="NZ_RZNX01000007.1"/>
</dbReference>
<keyword evidence="2" id="KW-0812">Transmembrane</keyword>
<organism evidence="5 6">
    <name type="scientific">Paenibacillus zeisoli</name>
    <dbReference type="NCBI Taxonomy" id="2496267"/>
    <lineage>
        <taxon>Bacteria</taxon>
        <taxon>Bacillati</taxon>
        <taxon>Bacillota</taxon>
        <taxon>Bacilli</taxon>
        <taxon>Bacillales</taxon>
        <taxon>Paenibacillaceae</taxon>
        <taxon>Paenibacillus</taxon>
    </lineage>
</organism>
<feature type="transmembrane region" description="Helical" evidence="2">
    <location>
        <begin position="7"/>
        <end position="26"/>
    </location>
</feature>
<protein>
    <recommendedName>
        <fullName evidence="7">Cell wall-active antibiotics response protein</fullName>
    </recommendedName>
</protein>
<evidence type="ECO:0000256" key="2">
    <source>
        <dbReference type="SAM" id="Phobius"/>
    </source>
</evidence>
<feature type="domain" description="Cell wall-active antibiotics response LiaF-like C-terminal" evidence="3">
    <location>
        <begin position="204"/>
        <end position="318"/>
    </location>
</feature>
<evidence type="ECO:0000256" key="1">
    <source>
        <dbReference type="SAM" id="MobiDB-lite"/>
    </source>
</evidence>
<feature type="compositionally biased region" description="Basic and acidic residues" evidence="1">
    <location>
        <begin position="152"/>
        <end position="168"/>
    </location>
</feature>
<feature type="domain" description="LiaF transmembrane" evidence="4">
    <location>
        <begin position="10"/>
        <end position="114"/>
    </location>
</feature>
<evidence type="ECO:0008006" key="7">
    <source>
        <dbReference type="Google" id="ProtNLM"/>
    </source>
</evidence>
<dbReference type="OrthoDB" id="2351415at2"/>
<feature type="region of interest" description="Disordered" evidence="1">
    <location>
        <begin position="116"/>
        <end position="183"/>
    </location>
</feature>
<dbReference type="AlphaFoldDB" id="A0A433X527"/>
<sequence>MGNHFGRYMGGLVLIGIGSLFLLNQLGYTEISIGYIFSTFWPVLVIIAGLTQVFNGRRYGSSAIGGLIVTVVGMYFLGRNLDVIDLSPGEFFRFFGPAALILGGLCILFKPRHGSSRRERRRDRHNHETPFPPEPPYPPYPPYPPTQPPFHPEMKSPLDEAFGEKFGEKPPAQPMNPWEDKGKSNHYNYGNSYNGHERINKSGFIGDVHIGRDYFELKPTNVSHFIGDTIIDLTKAQIPYGETQINVSAFIGDVKVFMPDEMDVAITVSSSSFIGDMKVLNEKQGGFLSNVQSSSPHYGEASRKVKLVVSVFVGDVRVNMVG</sequence>
<dbReference type="Pfam" id="PF09922">
    <property type="entry name" value="LiaF-like_C"/>
    <property type="match status" value="1"/>
</dbReference>